<keyword evidence="5 9" id="KW-0812">Transmembrane</keyword>
<dbReference type="InterPro" id="IPR007387">
    <property type="entry name" value="TRAP_DctQ"/>
</dbReference>
<reference evidence="11 12" key="1">
    <citation type="submission" date="2007-10" db="EMBL/GenBank/DDBJ databases">
        <authorList>
            <person name="Wagner-Dobler I."/>
            <person name="Ferriera S."/>
            <person name="Johnson J."/>
            <person name="Kravitz S."/>
            <person name="Beeson K."/>
            <person name="Sutton G."/>
            <person name="Rogers Y.-H."/>
            <person name="Friedman R."/>
            <person name="Frazier M."/>
            <person name="Venter J.C."/>
        </authorList>
    </citation>
    <scope>NUCLEOTIDE SEQUENCE [LARGE SCALE GENOMIC DNA]</scope>
    <source>
        <strain evidence="11 12">DFL-43</strain>
    </source>
</reference>
<dbReference type="GO" id="GO:0015740">
    <property type="term" value="P:C4-dicarboxylate transport"/>
    <property type="evidence" value="ECO:0007669"/>
    <property type="project" value="TreeGrafter"/>
</dbReference>
<dbReference type="eggNOG" id="COG3090">
    <property type="taxonomic scope" value="Bacteria"/>
</dbReference>
<dbReference type="Pfam" id="PF04290">
    <property type="entry name" value="DctQ"/>
    <property type="match status" value="1"/>
</dbReference>
<accession>A9CXJ2</accession>
<dbReference type="PANTHER" id="PTHR35011:SF2">
    <property type="entry name" value="2,3-DIKETO-L-GULONATE TRAP TRANSPORTER SMALL PERMEASE PROTEIN YIAM"/>
    <property type="match status" value="1"/>
</dbReference>
<feature type="domain" description="Tripartite ATP-independent periplasmic transporters DctQ component" evidence="10">
    <location>
        <begin position="26"/>
        <end position="153"/>
    </location>
</feature>
<sequence>MQTADKISRIITRIAQWGTGVSFSVLIATVLLQVAGRLTDSSPVWTEELTRYALLFTVAFGTGLAFRTGSLVNVDIVCEALPGRWPWLLRLLAALATAGLAIYLLPHAWRYVSIGKMQTSPALGVRMDLVHLTVFVMLLLLAVFAVLRVVGMLTGAEDGTPDHAEEEA</sequence>
<dbReference type="RefSeq" id="WP_007199898.1">
    <property type="nucleotide sequence ID" value="NZ_CM002917.1"/>
</dbReference>
<comment type="similarity">
    <text evidence="8 9">Belongs to the TRAP transporter small permease family.</text>
</comment>
<comment type="caution">
    <text evidence="11">The sequence shown here is derived from an EMBL/GenBank/DDBJ whole genome shotgun (WGS) entry which is preliminary data.</text>
</comment>
<dbReference type="EMBL" id="ABIA03000001">
    <property type="protein sequence ID" value="EDQ35667.1"/>
    <property type="molecule type" value="Genomic_DNA"/>
</dbReference>
<feature type="transmembrane region" description="Helical" evidence="9">
    <location>
        <begin position="87"/>
        <end position="109"/>
    </location>
</feature>
<evidence type="ECO:0000256" key="5">
    <source>
        <dbReference type="ARBA" id="ARBA00022692"/>
    </source>
</evidence>
<feature type="transmembrane region" description="Helical" evidence="9">
    <location>
        <begin position="49"/>
        <end position="66"/>
    </location>
</feature>
<evidence type="ECO:0000256" key="9">
    <source>
        <dbReference type="RuleBase" id="RU369079"/>
    </source>
</evidence>
<organism evidence="11 12">
    <name type="scientific">Hoeflea phototrophica (strain DSM 17068 / NCIMB 14078 / DFL-43)</name>
    <dbReference type="NCBI Taxonomy" id="411684"/>
    <lineage>
        <taxon>Bacteria</taxon>
        <taxon>Pseudomonadati</taxon>
        <taxon>Pseudomonadota</taxon>
        <taxon>Alphaproteobacteria</taxon>
        <taxon>Hyphomicrobiales</taxon>
        <taxon>Rhizobiaceae</taxon>
        <taxon>Hoeflea</taxon>
    </lineage>
</organism>
<evidence type="ECO:0000313" key="11">
    <source>
        <dbReference type="EMBL" id="EDQ35667.1"/>
    </source>
</evidence>
<dbReference type="HOGENOM" id="CLU_086356_9_3_5"/>
<evidence type="ECO:0000256" key="3">
    <source>
        <dbReference type="ARBA" id="ARBA00022475"/>
    </source>
</evidence>
<gene>
    <name evidence="11" type="ORF">HPDFL43_20772</name>
</gene>
<dbReference type="PANTHER" id="PTHR35011">
    <property type="entry name" value="2,3-DIKETO-L-GULONATE TRAP TRANSPORTER SMALL PERMEASE PROTEIN YIAM"/>
    <property type="match status" value="1"/>
</dbReference>
<dbReference type="GO" id="GO:0022857">
    <property type="term" value="F:transmembrane transporter activity"/>
    <property type="evidence" value="ECO:0007669"/>
    <property type="project" value="UniProtKB-UniRule"/>
</dbReference>
<name>A9CXJ2_HOEPD</name>
<keyword evidence="7 9" id="KW-0472">Membrane</keyword>
<evidence type="ECO:0000256" key="1">
    <source>
        <dbReference type="ARBA" id="ARBA00004429"/>
    </source>
</evidence>
<dbReference type="OrthoDB" id="5878939at2"/>
<protein>
    <recommendedName>
        <fullName evidence="9">TRAP transporter small permease protein</fullName>
    </recommendedName>
</protein>
<evidence type="ECO:0000256" key="8">
    <source>
        <dbReference type="ARBA" id="ARBA00038436"/>
    </source>
</evidence>
<keyword evidence="12" id="KW-1185">Reference proteome</keyword>
<dbReference type="GO" id="GO:0005886">
    <property type="term" value="C:plasma membrane"/>
    <property type="evidence" value="ECO:0007669"/>
    <property type="project" value="UniProtKB-SubCell"/>
</dbReference>
<dbReference type="Proteomes" id="UP000004291">
    <property type="component" value="Chromosome"/>
</dbReference>
<evidence type="ECO:0000256" key="4">
    <source>
        <dbReference type="ARBA" id="ARBA00022519"/>
    </source>
</evidence>
<evidence type="ECO:0000259" key="10">
    <source>
        <dbReference type="Pfam" id="PF04290"/>
    </source>
</evidence>
<dbReference type="STRING" id="411684.HPDFL43_20772"/>
<comment type="subunit">
    <text evidence="9">The complex comprises the extracytoplasmic solute receptor protein and the two transmembrane proteins.</text>
</comment>
<evidence type="ECO:0000313" key="12">
    <source>
        <dbReference type="Proteomes" id="UP000004291"/>
    </source>
</evidence>
<evidence type="ECO:0000256" key="2">
    <source>
        <dbReference type="ARBA" id="ARBA00022448"/>
    </source>
</evidence>
<feature type="transmembrane region" description="Helical" evidence="9">
    <location>
        <begin position="14"/>
        <end position="34"/>
    </location>
</feature>
<evidence type="ECO:0000256" key="7">
    <source>
        <dbReference type="ARBA" id="ARBA00023136"/>
    </source>
</evidence>
<comment type="function">
    <text evidence="9">Part of the tripartite ATP-independent periplasmic (TRAP) transport system.</text>
</comment>
<reference evidence="11 12" key="2">
    <citation type="submission" date="2012-06" db="EMBL/GenBank/DDBJ databases">
        <authorList>
            <person name="Fiebig A."/>
        </authorList>
    </citation>
    <scope>NUCLEOTIDE SEQUENCE [LARGE SCALE GENOMIC DNA]</scope>
    <source>
        <strain evidence="11 12">DFL-43</strain>
    </source>
</reference>
<keyword evidence="2 9" id="KW-0813">Transport</keyword>
<feature type="transmembrane region" description="Helical" evidence="9">
    <location>
        <begin position="129"/>
        <end position="150"/>
    </location>
</feature>
<dbReference type="InterPro" id="IPR055348">
    <property type="entry name" value="DctQ"/>
</dbReference>
<keyword evidence="3" id="KW-1003">Cell membrane</keyword>
<evidence type="ECO:0000256" key="6">
    <source>
        <dbReference type="ARBA" id="ARBA00022989"/>
    </source>
</evidence>
<keyword evidence="6 9" id="KW-1133">Transmembrane helix</keyword>
<keyword evidence="4 9" id="KW-0997">Cell inner membrane</keyword>
<dbReference type="AlphaFoldDB" id="A9CXJ2"/>
<proteinExistence type="inferred from homology"/>
<comment type="subcellular location">
    <subcellularLocation>
        <location evidence="1 9">Cell inner membrane</location>
        <topology evidence="1 9">Multi-pass membrane protein</topology>
    </subcellularLocation>
</comment>